<dbReference type="Proteomes" id="UP000298781">
    <property type="component" value="Chromosome"/>
</dbReference>
<evidence type="ECO:0000256" key="1">
    <source>
        <dbReference type="ARBA" id="ARBA00022491"/>
    </source>
</evidence>
<dbReference type="GO" id="GO:0003677">
    <property type="term" value="F:DNA binding"/>
    <property type="evidence" value="ECO:0007669"/>
    <property type="project" value="UniProtKB-KW"/>
</dbReference>
<dbReference type="PRINTS" id="PR00037">
    <property type="entry name" value="HTHLACR"/>
</dbReference>
<evidence type="ECO:0000256" key="3">
    <source>
        <dbReference type="ARBA" id="ARBA00023125"/>
    </source>
</evidence>
<dbReference type="AlphaFoldDB" id="A0A4D7B691"/>
<dbReference type="InterPro" id="IPR014036">
    <property type="entry name" value="DeoR-like_C"/>
</dbReference>
<dbReference type="InterPro" id="IPR037171">
    <property type="entry name" value="NagB/RpiA_transferase-like"/>
</dbReference>
<dbReference type="InterPro" id="IPR018356">
    <property type="entry name" value="Tscrpt_reg_HTH_DeoR_CS"/>
</dbReference>
<sequence>MARPLAVNRHDRIRERIEITGSATVGELASELGVSRETIRRDLKLLADRRELDVVHGGATRRLGVEPSLAQRQADNTAGKAAIARAAAALVEDDMVVLLDSGTTALLVAEALTSKSRLTVITNGLANALLLARVPSFRVIVLGGEIDAADEGSVGIDTMDMLRNYRVDIAFVAAGGLAADGQPTDFSRLWAEQRQRMIAVAKRAYFMVDSSKFERQTPVRITGVDNATGIIVDIAPSRQLSQAVSDRGFDMLVA</sequence>
<dbReference type="GO" id="GO:0003700">
    <property type="term" value="F:DNA-binding transcription factor activity"/>
    <property type="evidence" value="ECO:0007669"/>
    <property type="project" value="InterPro"/>
</dbReference>
<gene>
    <name evidence="6" type="ORF">E8M01_16675</name>
</gene>
<dbReference type="Gene3D" id="1.10.10.10">
    <property type="entry name" value="Winged helix-like DNA-binding domain superfamily/Winged helix DNA-binding domain"/>
    <property type="match status" value="1"/>
</dbReference>
<dbReference type="SUPFAM" id="SSF46785">
    <property type="entry name" value="Winged helix' DNA-binding domain"/>
    <property type="match status" value="1"/>
</dbReference>
<dbReference type="PANTHER" id="PTHR30363:SF4">
    <property type="entry name" value="GLYCEROL-3-PHOSPHATE REGULON REPRESSOR"/>
    <property type="match status" value="1"/>
</dbReference>
<dbReference type="SUPFAM" id="SSF100950">
    <property type="entry name" value="NagB/RpiA/CoA transferase-like"/>
    <property type="match status" value="1"/>
</dbReference>
<dbReference type="OrthoDB" id="9816363at2"/>
<dbReference type="PROSITE" id="PS00894">
    <property type="entry name" value="HTH_DEOR_1"/>
    <property type="match status" value="1"/>
</dbReference>
<dbReference type="KEGG" id="pstg:E8M01_16675"/>
<evidence type="ECO:0000313" key="6">
    <source>
        <dbReference type="EMBL" id="QCI65700.1"/>
    </source>
</evidence>
<dbReference type="SMART" id="SM01134">
    <property type="entry name" value="DeoRC"/>
    <property type="match status" value="1"/>
</dbReference>
<dbReference type="Pfam" id="PF00455">
    <property type="entry name" value="DeoRC"/>
    <property type="match status" value="1"/>
</dbReference>
<reference evidence="6 7" key="1">
    <citation type="submission" date="2019-04" db="EMBL/GenBank/DDBJ databases">
        <title>Phreatobacter aquaticus sp. nov.</title>
        <authorList>
            <person name="Choi A."/>
        </authorList>
    </citation>
    <scope>NUCLEOTIDE SEQUENCE [LARGE SCALE GENOMIC DNA]</scope>
    <source>
        <strain evidence="6 7">KCTC 52518</strain>
    </source>
</reference>
<dbReference type="Pfam" id="PF08220">
    <property type="entry name" value="HTH_DeoR"/>
    <property type="match status" value="1"/>
</dbReference>
<dbReference type="InterPro" id="IPR036388">
    <property type="entry name" value="WH-like_DNA-bd_sf"/>
</dbReference>
<keyword evidence="2" id="KW-0805">Transcription regulation</keyword>
<dbReference type="PROSITE" id="PS51000">
    <property type="entry name" value="HTH_DEOR_2"/>
    <property type="match status" value="1"/>
</dbReference>
<keyword evidence="1" id="KW-0678">Repressor</keyword>
<keyword evidence="4" id="KW-0804">Transcription</keyword>
<dbReference type="Gene3D" id="3.40.50.1360">
    <property type="match status" value="1"/>
</dbReference>
<accession>A0A4D7B691</accession>
<protein>
    <submittedName>
        <fullName evidence="6">DeoR/GlpR transcriptional regulator</fullName>
    </submittedName>
</protein>
<dbReference type="InterPro" id="IPR036390">
    <property type="entry name" value="WH_DNA-bd_sf"/>
</dbReference>
<evidence type="ECO:0000313" key="7">
    <source>
        <dbReference type="Proteomes" id="UP000298781"/>
    </source>
</evidence>
<proteinExistence type="predicted"/>
<keyword evidence="7" id="KW-1185">Reference proteome</keyword>
<feature type="domain" description="HTH deoR-type" evidence="5">
    <location>
        <begin position="6"/>
        <end position="61"/>
    </location>
</feature>
<organism evidence="6 7">
    <name type="scientific">Phreatobacter stygius</name>
    <dbReference type="NCBI Taxonomy" id="1940610"/>
    <lineage>
        <taxon>Bacteria</taxon>
        <taxon>Pseudomonadati</taxon>
        <taxon>Pseudomonadota</taxon>
        <taxon>Alphaproteobacteria</taxon>
        <taxon>Hyphomicrobiales</taxon>
        <taxon>Phreatobacteraceae</taxon>
        <taxon>Phreatobacter</taxon>
    </lineage>
</organism>
<dbReference type="InterPro" id="IPR050313">
    <property type="entry name" value="Carb_Metab_HTH_regulators"/>
</dbReference>
<dbReference type="EMBL" id="CP039690">
    <property type="protein sequence ID" value="QCI65700.1"/>
    <property type="molecule type" value="Genomic_DNA"/>
</dbReference>
<evidence type="ECO:0000256" key="4">
    <source>
        <dbReference type="ARBA" id="ARBA00023163"/>
    </source>
</evidence>
<evidence type="ECO:0000256" key="2">
    <source>
        <dbReference type="ARBA" id="ARBA00023015"/>
    </source>
</evidence>
<dbReference type="RefSeq" id="WP_136961146.1">
    <property type="nucleotide sequence ID" value="NZ_CP039690.1"/>
</dbReference>
<name>A0A4D7B691_9HYPH</name>
<dbReference type="PANTHER" id="PTHR30363">
    <property type="entry name" value="HTH-TYPE TRANSCRIPTIONAL REGULATOR SRLR-RELATED"/>
    <property type="match status" value="1"/>
</dbReference>
<dbReference type="SMART" id="SM00420">
    <property type="entry name" value="HTH_DEOR"/>
    <property type="match status" value="1"/>
</dbReference>
<keyword evidence="3" id="KW-0238">DNA-binding</keyword>
<dbReference type="InterPro" id="IPR001034">
    <property type="entry name" value="DeoR_HTH"/>
</dbReference>
<evidence type="ECO:0000259" key="5">
    <source>
        <dbReference type="PROSITE" id="PS51000"/>
    </source>
</evidence>